<sequence length="99" mass="9610">MKKLIVLFVGIAATSVAMAQASPPHITPPSGISPQQGLGTPQAMGHPVPTGLVNGTATVPSQATPSPSFPGIAGGGVYGALGGTSAQNPTNPGTVRQGQ</sequence>
<proteinExistence type="predicted"/>
<protein>
    <submittedName>
        <fullName evidence="3">Uncharacterized protein</fullName>
    </submittedName>
</protein>
<evidence type="ECO:0000256" key="1">
    <source>
        <dbReference type="SAM" id="MobiDB-lite"/>
    </source>
</evidence>
<evidence type="ECO:0000313" key="4">
    <source>
        <dbReference type="Proteomes" id="UP000655523"/>
    </source>
</evidence>
<feature type="compositionally biased region" description="Gly residues" evidence="1">
    <location>
        <begin position="72"/>
        <end position="82"/>
    </location>
</feature>
<keyword evidence="2" id="KW-0732">Signal</keyword>
<name>A0A972P2Z7_9BURK</name>
<dbReference type="AlphaFoldDB" id="A0A972P2Z7"/>
<keyword evidence="4" id="KW-1185">Reference proteome</keyword>
<feature type="compositionally biased region" description="Polar residues" evidence="1">
    <location>
        <begin position="30"/>
        <end position="39"/>
    </location>
</feature>
<comment type="caution">
    <text evidence="3">The sequence shown here is derived from an EMBL/GenBank/DDBJ whole genome shotgun (WGS) entry which is preliminary data.</text>
</comment>
<evidence type="ECO:0000313" key="3">
    <source>
        <dbReference type="EMBL" id="NPT62447.1"/>
    </source>
</evidence>
<dbReference type="RefSeq" id="WP_172178910.1">
    <property type="nucleotide sequence ID" value="NZ_WOEZ01000327.1"/>
</dbReference>
<feature type="signal peptide" evidence="2">
    <location>
        <begin position="1"/>
        <end position="19"/>
    </location>
</feature>
<reference evidence="3 4" key="1">
    <citation type="submission" date="2019-11" db="EMBL/GenBank/DDBJ databases">
        <title>Metabolism of dissolved organic matter in forest soils.</title>
        <authorList>
            <person name="Cyle K.T."/>
            <person name="Wilhelm R.C."/>
            <person name="Martinez C.E."/>
        </authorList>
    </citation>
    <scope>NUCLEOTIDE SEQUENCE [LARGE SCALE GENOMIC DNA]</scope>
    <source>
        <strain evidence="3 4">5N</strain>
    </source>
</reference>
<feature type="compositionally biased region" description="Polar residues" evidence="1">
    <location>
        <begin position="53"/>
        <end position="66"/>
    </location>
</feature>
<dbReference type="EMBL" id="WOEZ01000327">
    <property type="protein sequence ID" value="NPT62447.1"/>
    <property type="molecule type" value="Genomic_DNA"/>
</dbReference>
<dbReference type="Proteomes" id="UP000655523">
    <property type="component" value="Unassembled WGS sequence"/>
</dbReference>
<feature type="chain" id="PRO_5037260985" evidence="2">
    <location>
        <begin position="20"/>
        <end position="99"/>
    </location>
</feature>
<feature type="compositionally biased region" description="Polar residues" evidence="1">
    <location>
        <begin position="87"/>
        <end position="99"/>
    </location>
</feature>
<organism evidence="3 4">
    <name type="scientific">Paraburkholderia elongata</name>
    <dbReference type="NCBI Taxonomy" id="2675747"/>
    <lineage>
        <taxon>Bacteria</taxon>
        <taxon>Pseudomonadati</taxon>
        <taxon>Pseudomonadota</taxon>
        <taxon>Betaproteobacteria</taxon>
        <taxon>Burkholderiales</taxon>
        <taxon>Burkholderiaceae</taxon>
        <taxon>Paraburkholderia</taxon>
    </lineage>
</organism>
<gene>
    <name evidence="3" type="ORF">GNZ13_50110</name>
</gene>
<evidence type="ECO:0000256" key="2">
    <source>
        <dbReference type="SAM" id="SignalP"/>
    </source>
</evidence>
<accession>A0A972P2Z7</accession>
<feature type="region of interest" description="Disordered" evidence="1">
    <location>
        <begin position="19"/>
        <end position="99"/>
    </location>
</feature>